<reference evidence="2 3" key="1">
    <citation type="submission" date="2017-07" db="EMBL/GenBank/DDBJ databases">
        <title>Acidovorax KNDSW TSA 6 genome sequence and assembly.</title>
        <authorList>
            <person name="Mayilraj S."/>
        </authorList>
    </citation>
    <scope>NUCLEOTIDE SEQUENCE [LARGE SCALE GENOMIC DNA]</scope>
    <source>
        <strain evidence="2 3">KNDSW-TSA6</strain>
    </source>
</reference>
<proteinExistence type="predicted"/>
<dbReference type="EMBL" id="NOIG01000012">
    <property type="protein sequence ID" value="OYD48415.1"/>
    <property type="molecule type" value="Genomic_DNA"/>
</dbReference>
<dbReference type="Proteomes" id="UP000215441">
    <property type="component" value="Unassembled WGS sequence"/>
</dbReference>
<gene>
    <name evidence="2" type="ORF">CBY09_20535</name>
</gene>
<name>A0A235EIZ0_9BURK</name>
<feature type="region of interest" description="Disordered" evidence="1">
    <location>
        <begin position="1"/>
        <end position="23"/>
    </location>
</feature>
<keyword evidence="3" id="KW-1185">Reference proteome</keyword>
<evidence type="ECO:0000313" key="3">
    <source>
        <dbReference type="Proteomes" id="UP000215441"/>
    </source>
</evidence>
<sequence>MFSGSALHASEGTGESALTQVRTTSPELATALQDLKTALHTPKTPLMFDNGAAASNCAEYSNLLTAHPPEESVRNAEIRAEYLVCDAIRLISNEPFLAKRHTLPANAAKALLERLDLRSFPSSLRNRTTDRSHTLKTLLVSGTVKTTQNSVEVETDEQFFSLQIAAVISHPALAGNLKTRRSEWIVWVGDEMKDGNYKSYRTLIVRPPTPSSRGQYTGSMYPTE</sequence>
<accession>A0A235EIZ0</accession>
<organism evidence="2 3">
    <name type="scientific">Acidovorax kalamii</name>
    <dbReference type="NCBI Taxonomy" id="2004485"/>
    <lineage>
        <taxon>Bacteria</taxon>
        <taxon>Pseudomonadati</taxon>
        <taxon>Pseudomonadota</taxon>
        <taxon>Betaproteobacteria</taxon>
        <taxon>Burkholderiales</taxon>
        <taxon>Comamonadaceae</taxon>
        <taxon>Acidovorax</taxon>
    </lineage>
</organism>
<dbReference type="AlphaFoldDB" id="A0A235EIZ0"/>
<evidence type="ECO:0000313" key="2">
    <source>
        <dbReference type="EMBL" id="OYD48415.1"/>
    </source>
</evidence>
<comment type="caution">
    <text evidence="2">The sequence shown here is derived from an EMBL/GenBank/DDBJ whole genome shotgun (WGS) entry which is preliminary data.</text>
</comment>
<protein>
    <submittedName>
        <fullName evidence="2">Uncharacterized protein</fullName>
    </submittedName>
</protein>
<evidence type="ECO:0000256" key="1">
    <source>
        <dbReference type="SAM" id="MobiDB-lite"/>
    </source>
</evidence>